<evidence type="ECO:0000313" key="4">
    <source>
        <dbReference type="Proteomes" id="UP000267536"/>
    </source>
</evidence>
<evidence type="ECO:0000313" key="3">
    <source>
        <dbReference type="EMBL" id="RPA59074.1"/>
    </source>
</evidence>
<evidence type="ECO:0000256" key="2">
    <source>
        <dbReference type="SAM" id="SignalP"/>
    </source>
</evidence>
<dbReference type="EMBL" id="RKMH01000010">
    <property type="protein sequence ID" value="RPA59074.1"/>
    <property type="molecule type" value="Genomic_DNA"/>
</dbReference>
<dbReference type="RefSeq" id="WP_123931352.1">
    <property type="nucleotide sequence ID" value="NZ_JBPSDP010000010.1"/>
</dbReference>
<gene>
    <name evidence="3" type="ORF">EF294_14785</name>
</gene>
<sequence length="300" mass="30730">MAHRFSRAAAALAVATLALALAACSDSGPAAESSSTSVAASEAASTTQTTTALNTTPSGTSATGNTTPATCTTIRYPSTGLTGTIVVNEGALSCAEAITVIDRYLTLPSSSTGGNARYAEFDGWSCASPTAASSQLQGIGTECSRGTDSIRVVTPGGSTQPHQVSLAYYARPNGNAYQFSVGNGFWRCTIYAEETRPLAGCSGTMPTNAPPVLNPLRTKMVSPNGVEVGDNSAGRFIASGDPKYFPQGADGGFSTGTDLPAGHALSVNQVTCTALSNGVRCENRSANHGFEVTETNYRLW</sequence>
<keyword evidence="2" id="KW-0732">Signal</keyword>
<protein>
    <recommendedName>
        <fullName evidence="5">Septum formation-related domain-containing protein</fullName>
    </recommendedName>
</protein>
<dbReference type="OrthoDB" id="4460997at2"/>
<feature type="region of interest" description="Disordered" evidence="1">
    <location>
        <begin position="35"/>
        <end position="68"/>
    </location>
</feature>
<dbReference type="AlphaFoldDB" id="A0A3N4H1K2"/>
<name>A0A3N4H1K2_9ACTN</name>
<keyword evidence="4" id="KW-1185">Reference proteome</keyword>
<accession>A0A3N4H1K2</accession>
<proteinExistence type="predicted"/>
<dbReference type="Proteomes" id="UP000267536">
    <property type="component" value="Unassembled WGS sequence"/>
</dbReference>
<reference evidence="3 4" key="1">
    <citation type="submission" date="2018-11" db="EMBL/GenBank/DDBJ databases">
        <title>Draft genome sequence of Gordonia sp. RS15-1S isolated from rice stems.</title>
        <authorList>
            <person name="Muangham S."/>
        </authorList>
    </citation>
    <scope>NUCLEOTIDE SEQUENCE [LARGE SCALE GENOMIC DNA]</scope>
    <source>
        <strain evidence="3 4">RS15-1S</strain>
    </source>
</reference>
<comment type="caution">
    <text evidence="3">The sequence shown here is derived from an EMBL/GenBank/DDBJ whole genome shotgun (WGS) entry which is preliminary data.</text>
</comment>
<feature type="chain" id="PRO_5038536248" description="Septum formation-related domain-containing protein" evidence="2">
    <location>
        <begin position="23"/>
        <end position="300"/>
    </location>
</feature>
<feature type="signal peptide" evidence="2">
    <location>
        <begin position="1"/>
        <end position="22"/>
    </location>
</feature>
<evidence type="ECO:0008006" key="5">
    <source>
        <dbReference type="Google" id="ProtNLM"/>
    </source>
</evidence>
<dbReference type="PROSITE" id="PS51257">
    <property type="entry name" value="PROKAR_LIPOPROTEIN"/>
    <property type="match status" value="1"/>
</dbReference>
<organism evidence="3 4">
    <name type="scientific">Gordonia oryzae</name>
    <dbReference type="NCBI Taxonomy" id="2487349"/>
    <lineage>
        <taxon>Bacteria</taxon>
        <taxon>Bacillati</taxon>
        <taxon>Actinomycetota</taxon>
        <taxon>Actinomycetes</taxon>
        <taxon>Mycobacteriales</taxon>
        <taxon>Gordoniaceae</taxon>
        <taxon>Gordonia</taxon>
    </lineage>
</organism>
<evidence type="ECO:0000256" key="1">
    <source>
        <dbReference type="SAM" id="MobiDB-lite"/>
    </source>
</evidence>